<keyword evidence="2" id="KW-0479">Metal-binding</keyword>
<evidence type="ECO:0000313" key="7">
    <source>
        <dbReference type="Proteomes" id="UP000243525"/>
    </source>
</evidence>
<proteinExistence type="inferred from homology"/>
<dbReference type="InterPro" id="IPR003785">
    <property type="entry name" value="Creatininase/forma_Hydrolase"/>
</dbReference>
<evidence type="ECO:0000256" key="1">
    <source>
        <dbReference type="ARBA" id="ARBA00001947"/>
    </source>
</evidence>
<name>A0A2T5BQ69_9BACT</name>
<gene>
    <name evidence="6" type="ORF">C8N47_1472</name>
</gene>
<evidence type="ECO:0000256" key="2">
    <source>
        <dbReference type="ARBA" id="ARBA00022723"/>
    </source>
</evidence>
<dbReference type="GO" id="GO:0016811">
    <property type="term" value="F:hydrolase activity, acting on carbon-nitrogen (but not peptide) bonds, in linear amides"/>
    <property type="evidence" value="ECO:0007669"/>
    <property type="project" value="TreeGrafter"/>
</dbReference>
<dbReference type="OrthoDB" id="9801445at2"/>
<comment type="similarity">
    <text evidence="5">Belongs to the creatininase superfamily.</text>
</comment>
<evidence type="ECO:0000256" key="5">
    <source>
        <dbReference type="ARBA" id="ARBA00024029"/>
    </source>
</evidence>
<dbReference type="Pfam" id="PF02633">
    <property type="entry name" value="Creatininase"/>
    <property type="match status" value="1"/>
</dbReference>
<sequence length="261" mass="29076">MPNPRNVSKQLYHLAESCWADVKDQTYDLAVLPWGAVEPHNYHLPYATDVFEAEAVALESARQAWEHGARPVVLPTIPWGVNTGQLDLKLCLNMMPSTQMVILKDLVENLIRHGIRKLVIVNSHGGNSFTTMIRELSVTHPELFICCLDWWKACDAAAWFDEPGDHAGELETSVMMHLVPDLVLPLELAGDGASKSFKIEALKKRWVWAQRQWTSITDSTGVGNPQKASAEKGKQFLAAVTKQIAGFVVELAASDLNEMYE</sequence>
<evidence type="ECO:0000256" key="4">
    <source>
        <dbReference type="ARBA" id="ARBA00022833"/>
    </source>
</evidence>
<dbReference type="GO" id="GO:0009231">
    <property type="term" value="P:riboflavin biosynthetic process"/>
    <property type="evidence" value="ECO:0007669"/>
    <property type="project" value="TreeGrafter"/>
</dbReference>
<dbReference type="AlphaFoldDB" id="A0A2T5BQ69"/>
<comment type="caution">
    <text evidence="6">The sequence shown here is derived from an EMBL/GenBank/DDBJ whole genome shotgun (WGS) entry which is preliminary data.</text>
</comment>
<keyword evidence="3 6" id="KW-0378">Hydrolase</keyword>
<dbReference type="GO" id="GO:0046872">
    <property type="term" value="F:metal ion binding"/>
    <property type="evidence" value="ECO:0007669"/>
    <property type="project" value="UniProtKB-KW"/>
</dbReference>
<dbReference type="Gene3D" id="3.40.50.10310">
    <property type="entry name" value="Creatininase"/>
    <property type="match status" value="1"/>
</dbReference>
<organism evidence="6 7">
    <name type="scientific">Mangrovibacterium marinum</name>
    <dbReference type="NCBI Taxonomy" id="1639118"/>
    <lineage>
        <taxon>Bacteria</taxon>
        <taxon>Pseudomonadati</taxon>
        <taxon>Bacteroidota</taxon>
        <taxon>Bacteroidia</taxon>
        <taxon>Marinilabiliales</taxon>
        <taxon>Prolixibacteraceae</taxon>
        <taxon>Mangrovibacterium</taxon>
    </lineage>
</organism>
<dbReference type="SUPFAM" id="SSF102215">
    <property type="entry name" value="Creatininase"/>
    <property type="match status" value="1"/>
</dbReference>
<keyword evidence="4" id="KW-0862">Zinc</keyword>
<dbReference type="Proteomes" id="UP000243525">
    <property type="component" value="Unassembled WGS sequence"/>
</dbReference>
<evidence type="ECO:0000256" key="3">
    <source>
        <dbReference type="ARBA" id="ARBA00022801"/>
    </source>
</evidence>
<evidence type="ECO:0000313" key="6">
    <source>
        <dbReference type="EMBL" id="PTN01300.1"/>
    </source>
</evidence>
<dbReference type="PANTHER" id="PTHR35005:SF1">
    <property type="entry name" value="2-AMINO-5-FORMYLAMINO-6-RIBOSYLAMINOPYRIMIDIN-4(3H)-ONE 5'-MONOPHOSPHATE DEFORMYLASE"/>
    <property type="match status" value="1"/>
</dbReference>
<reference evidence="6 7" key="1">
    <citation type="submission" date="2018-04" db="EMBL/GenBank/DDBJ databases">
        <title>Genomic Encyclopedia of Archaeal and Bacterial Type Strains, Phase II (KMG-II): from individual species to whole genera.</title>
        <authorList>
            <person name="Goeker M."/>
        </authorList>
    </citation>
    <scope>NUCLEOTIDE SEQUENCE [LARGE SCALE GENOMIC DNA]</scope>
    <source>
        <strain evidence="6 7">DSM 28823</strain>
    </source>
</reference>
<protein>
    <submittedName>
        <fullName evidence="6">Creatinine amidohydrolase</fullName>
    </submittedName>
</protein>
<accession>A0A2T5BQ69</accession>
<keyword evidence="7" id="KW-1185">Reference proteome</keyword>
<dbReference type="InterPro" id="IPR024087">
    <property type="entry name" value="Creatininase-like_sf"/>
</dbReference>
<dbReference type="PANTHER" id="PTHR35005">
    <property type="entry name" value="3-DEHYDRO-SCYLLO-INOSOSE HYDROLASE"/>
    <property type="match status" value="1"/>
</dbReference>
<comment type="cofactor">
    <cofactor evidence="1">
        <name>Zn(2+)</name>
        <dbReference type="ChEBI" id="CHEBI:29105"/>
    </cofactor>
</comment>
<dbReference type="EMBL" id="QAAD01000047">
    <property type="protein sequence ID" value="PTN01300.1"/>
    <property type="molecule type" value="Genomic_DNA"/>
</dbReference>